<gene>
    <name evidence="6" type="ORF">QEZ40_007130</name>
</gene>
<feature type="region of interest" description="Disordered" evidence="2">
    <location>
        <begin position="1"/>
        <end position="59"/>
    </location>
</feature>
<dbReference type="InterPro" id="IPR050922">
    <property type="entry name" value="LytR/CpsA/Psr_CW_biosynth"/>
</dbReference>
<dbReference type="PANTHER" id="PTHR33392">
    <property type="entry name" value="POLYISOPRENYL-TEICHOIC ACID--PEPTIDOGLYCAN TEICHOIC ACID TRANSFERASE TAGU"/>
    <property type="match status" value="1"/>
</dbReference>
<proteinExistence type="inferred from homology"/>
<feature type="transmembrane region" description="Helical" evidence="3">
    <location>
        <begin position="60"/>
        <end position="83"/>
    </location>
</feature>
<feature type="compositionally biased region" description="Basic residues" evidence="2">
    <location>
        <begin position="46"/>
        <end position="56"/>
    </location>
</feature>
<feature type="domain" description="Cell envelope-related transcriptional attenuator" evidence="4">
    <location>
        <begin position="140"/>
        <end position="293"/>
    </location>
</feature>
<dbReference type="Gene3D" id="3.30.70.2390">
    <property type="match status" value="1"/>
</dbReference>
<evidence type="ECO:0000259" key="4">
    <source>
        <dbReference type="Pfam" id="PF03816"/>
    </source>
</evidence>
<dbReference type="PANTHER" id="PTHR33392:SF6">
    <property type="entry name" value="POLYISOPRENYL-TEICHOIC ACID--PEPTIDOGLYCAN TEICHOIC ACID TRANSFERASE TAGU"/>
    <property type="match status" value="1"/>
</dbReference>
<protein>
    <submittedName>
        <fullName evidence="6">LCP family protein</fullName>
    </submittedName>
</protein>
<dbReference type="InterPro" id="IPR027381">
    <property type="entry name" value="LytR/CpsA/Psr_C"/>
</dbReference>
<dbReference type="Pfam" id="PF13399">
    <property type="entry name" value="LytR_C"/>
    <property type="match status" value="1"/>
</dbReference>
<comment type="similarity">
    <text evidence="1">Belongs to the LytR/CpsA/Psr (LCP) family.</text>
</comment>
<keyword evidence="7" id="KW-1185">Reference proteome</keyword>
<dbReference type="InterPro" id="IPR004474">
    <property type="entry name" value="LytR_CpsA_psr"/>
</dbReference>
<dbReference type="Pfam" id="PF03816">
    <property type="entry name" value="LytR_cpsA_psr"/>
    <property type="match status" value="1"/>
</dbReference>
<dbReference type="NCBIfam" id="TIGR00350">
    <property type="entry name" value="lytR_cpsA_psr"/>
    <property type="match status" value="1"/>
</dbReference>
<evidence type="ECO:0000256" key="1">
    <source>
        <dbReference type="ARBA" id="ARBA00006068"/>
    </source>
</evidence>
<name>A0ABT7GQF1_9ACTN</name>
<evidence type="ECO:0000313" key="6">
    <source>
        <dbReference type="EMBL" id="MDK9495834.1"/>
    </source>
</evidence>
<dbReference type="Proteomes" id="UP001223390">
    <property type="component" value="Unassembled WGS sequence"/>
</dbReference>
<organism evidence="6 7">
    <name type="scientific">Streptomyces katrae</name>
    <dbReference type="NCBI Taxonomy" id="68223"/>
    <lineage>
        <taxon>Bacteria</taxon>
        <taxon>Bacillati</taxon>
        <taxon>Actinomycetota</taxon>
        <taxon>Actinomycetes</taxon>
        <taxon>Kitasatosporales</taxon>
        <taxon>Streptomycetaceae</taxon>
        <taxon>Streptomyces</taxon>
    </lineage>
</organism>
<dbReference type="EMBL" id="JASITI010000008">
    <property type="protein sequence ID" value="MDK9495834.1"/>
    <property type="molecule type" value="Genomic_DNA"/>
</dbReference>
<evidence type="ECO:0000256" key="2">
    <source>
        <dbReference type="SAM" id="MobiDB-lite"/>
    </source>
</evidence>
<evidence type="ECO:0000256" key="3">
    <source>
        <dbReference type="SAM" id="Phobius"/>
    </source>
</evidence>
<keyword evidence="3" id="KW-0472">Membrane</keyword>
<keyword evidence="3" id="KW-1133">Transmembrane helix</keyword>
<reference evidence="6 7" key="1">
    <citation type="submission" date="2023-05" db="EMBL/GenBank/DDBJ databases">
        <title>Sequencing and Assembly of Streptomyces sp. NP73.</title>
        <authorList>
            <person name="Konwar A.N."/>
            <person name="Saikia K."/>
            <person name="Thakur D."/>
        </authorList>
    </citation>
    <scope>NUCLEOTIDE SEQUENCE [LARGE SCALE GENOMIC DNA]</scope>
    <source>
        <strain evidence="6 7">NP73</strain>
    </source>
</reference>
<keyword evidence="3" id="KW-0812">Transmembrane</keyword>
<evidence type="ECO:0000313" key="7">
    <source>
        <dbReference type="Proteomes" id="UP001223390"/>
    </source>
</evidence>
<evidence type="ECO:0000259" key="5">
    <source>
        <dbReference type="Pfam" id="PF13399"/>
    </source>
</evidence>
<feature type="region of interest" description="Disordered" evidence="2">
    <location>
        <begin position="377"/>
        <end position="400"/>
    </location>
</feature>
<dbReference type="Gene3D" id="3.40.630.190">
    <property type="entry name" value="LCP protein"/>
    <property type="match status" value="1"/>
</dbReference>
<accession>A0ABT7GQF1</accession>
<sequence length="524" mass="56043">MCRPVSTVSEPPAPSPCCPPAEVSTVPQPHRPTPAARPSQPQRARGGGRRGRRRDGRPRWGVRIAAGMSLVVLVSGAVGHAVMTGLDTGIERVDPFKDMKNRPQAGHGMNFLLVGTDGRDRITPEEKRAFRLGGAPCHCTDTIMLVHLSADRERASVVSLPRDSYAELPAHRDPVTGKPHRPHPVKLNAAYAEGGPNLTVRTVENMTKVKIDHYLEVDFSSFMKTVDAMGGVEICTVKALHDQNTGLDLLPGTHRLSGGQALQYVRSRHVDGASDLGRMQRQQRFVAALVKQATGGGVLLNPVKFKEVSSTLLGSVRADRDFGSEQMLALGQAMRDFTPSSSEFASVPVGDASYPVKGIGSTVKWDGPKAARLFESLRQDRPLAPPRPGGGAGGRQRAAAVPVDVPPQQVRVQVENGTRIDGLGGRVDEALRATGFDTTRTPGNAASRDVRRTVIAYDPRWDRSARTVAAALPGSELRAVAGQGRTVLVTAGSEYRKVVPVRAEDPYQGGEGRAVTGDQVVCGP</sequence>
<feature type="domain" description="LytR/CpsA/Psr regulator C-terminal" evidence="5">
    <location>
        <begin position="409"/>
        <end position="495"/>
    </location>
</feature>
<comment type="caution">
    <text evidence="6">The sequence shown here is derived from an EMBL/GenBank/DDBJ whole genome shotgun (WGS) entry which is preliminary data.</text>
</comment>